<feature type="transmembrane region" description="Helical" evidence="1">
    <location>
        <begin position="90"/>
        <end position="110"/>
    </location>
</feature>
<dbReference type="Proteomes" id="UP001209854">
    <property type="component" value="Unassembled WGS sequence"/>
</dbReference>
<keyword evidence="3" id="KW-1185">Reference proteome</keyword>
<evidence type="ECO:0000256" key="1">
    <source>
        <dbReference type="SAM" id="Phobius"/>
    </source>
</evidence>
<comment type="caution">
    <text evidence="2">The sequence shown here is derived from an EMBL/GenBank/DDBJ whole genome shotgun (WGS) entry which is preliminary data.</text>
</comment>
<dbReference type="RefSeq" id="WP_262565745.1">
    <property type="nucleotide sequence ID" value="NZ_JAPFCC010000001.1"/>
</dbReference>
<dbReference type="PIRSF" id="PIRSF003203">
    <property type="entry name" value="AzlD"/>
    <property type="match status" value="1"/>
</dbReference>
<dbReference type="Pfam" id="PF05437">
    <property type="entry name" value="AzlD"/>
    <property type="match status" value="1"/>
</dbReference>
<gene>
    <name evidence="2" type="ORF">NX722_25995</name>
</gene>
<keyword evidence="1" id="KW-0472">Membrane</keyword>
<evidence type="ECO:0000313" key="3">
    <source>
        <dbReference type="Proteomes" id="UP001209854"/>
    </source>
</evidence>
<protein>
    <submittedName>
        <fullName evidence="2">AzlD domain-containing protein</fullName>
    </submittedName>
</protein>
<reference evidence="2 3" key="1">
    <citation type="submission" date="2022-10" db="EMBL/GenBank/DDBJ databases">
        <title>High-quality genome sequences of two octocoral-associated bacteria, Endozoicomonas euniceicola EF212 and Endozoicomonas gorgoniicola PS125.</title>
        <authorList>
            <person name="Chiou Y.-J."/>
            <person name="Chen Y.-H."/>
        </authorList>
    </citation>
    <scope>NUCLEOTIDE SEQUENCE [LARGE SCALE GENOMIC DNA]</scope>
    <source>
        <strain evidence="2 3">PS125</strain>
    </source>
</reference>
<dbReference type="EMBL" id="JAPFCC010000001">
    <property type="protein sequence ID" value="MCW7556019.1"/>
    <property type="molecule type" value="Genomic_DNA"/>
</dbReference>
<proteinExistence type="predicted"/>
<keyword evidence="1" id="KW-0812">Transmembrane</keyword>
<name>A0ABT3N484_9GAMM</name>
<accession>A0ABT3N484</accession>
<keyword evidence="1" id="KW-1133">Transmembrane helix</keyword>
<feature type="transmembrane region" description="Helical" evidence="1">
    <location>
        <begin position="6"/>
        <end position="28"/>
    </location>
</feature>
<sequence>MNDDFTTLLIIITVTIVTFTLRMTPFILMDKISSSQYLKYIGNKMPIGIMIILVAYTFIDTDFLNSPYGVPQLISSLAVLALYWYLKNSLIAIAIGLMTYLTLVNSNILML</sequence>
<evidence type="ECO:0000313" key="2">
    <source>
        <dbReference type="EMBL" id="MCW7556019.1"/>
    </source>
</evidence>
<feature type="transmembrane region" description="Helical" evidence="1">
    <location>
        <begin position="40"/>
        <end position="59"/>
    </location>
</feature>
<organism evidence="2 3">
    <name type="scientific">Endozoicomonas gorgoniicola</name>
    <dbReference type="NCBI Taxonomy" id="1234144"/>
    <lineage>
        <taxon>Bacteria</taxon>
        <taxon>Pseudomonadati</taxon>
        <taxon>Pseudomonadota</taxon>
        <taxon>Gammaproteobacteria</taxon>
        <taxon>Oceanospirillales</taxon>
        <taxon>Endozoicomonadaceae</taxon>
        <taxon>Endozoicomonas</taxon>
    </lineage>
</organism>
<dbReference type="InterPro" id="IPR008407">
    <property type="entry name" value="Brnchd-chn_aa_trnsp_AzlD"/>
</dbReference>